<dbReference type="GO" id="GO:0005886">
    <property type="term" value="C:plasma membrane"/>
    <property type="evidence" value="ECO:0007669"/>
    <property type="project" value="UniProtKB-SubCell"/>
</dbReference>
<organism evidence="9 10">
    <name type="scientific">Sulfitobacter geojensis</name>
    <dbReference type="NCBI Taxonomy" id="1342299"/>
    <lineage>
        <taxon>Bacteria</taxon>
        <taxon>Pseudomonadati</taxon>
        <taxon>Pseudomonadota</taxon>
        <taxon>Alphaproteobacteria</taxon>
        <taxon>Rhodobacterales</taxon>
        <taxon>Roseobacteraceae</taxon>
        <taxon>Sulfitobacter</taxon>
    </lineage>
</organism>
<keyword evidence="6 8" id="KW-0472">Membrane</keyword>
<dbReference type="Proteomes" id="UP000732193">
    <property type="component" value="Unassembled WGS sequence"/>
</dbReference>
<feature type="region of interest" description="Disordered" evidence="7">
    <location>
        <begin position="574"/>
        <end position="596"/>
    </location>
</feature>
<comment type="subcellular location">
    <subcellularLocation>
        <location evidence="1">Cell membrane</location>
        <topology evidence="1">Multi-pass membrane protein</topology>
    </subcellularLocation>
</comment>
<proteinExistence type="inferred from homology"/>
<sequence length="596" mass="65881">MEPWFLRYPLSLLQTTPDLLNGALIITAAITAALTIVGVAGVYRGSLTKYDDAHFQSKSEMRKNKMIADITGNGFIYGKLGSPNSDKPYVSADPDRFPHAIMIAPTGRGKGVGFVKPNMLHHGGSAVVLDVKGDIFKDTSVHRSKGLGNKVWYFSPFDYVDHPSPDGKRSTGRVTRTHRFNPLARIAQMTSTDEQYTALNTLADLFLVVEGDSAKSFYQAGKRLFVACCLFAIEQDKPTLGYASEVMGGGGSRADNYRQHAELTNIPIVARTLIEMADETQKILDSYISVINGAGFELWNDPSVVRATSESDFDFATFRSDQQTLYVVVQPEHLTTLAPLIRLLFADAIASLQRREPDKDEPYTVMFLMDEFDQLGKQPLVLNSIKTIRSYGGRYFIVSQTVPGLDLIYGEAGRRSLLGGAGIQIFMTPQDDRTAEVISTSLGKHTIVSKSESQRRIKDLDDSANVSRKSEERPLISSSEILRFPLDDVLILPEGQYPIKAKHIRYYEDRHFGPIDKARQAHPLPFPKLDHERKKVVPKLSTVATNTGTTPENTGDTEKGEFIEEVQVNFAKMSARATRASGPRKPPTAAKSAGNL</sequence>
<dbReference type="SUPFAM" id="SSF52540">
    <property type="entry name" value="P-loop containing nucleoside triphosphate hydrolases"/>
    <property type="match status" value="1"/>
</dbReference>
<protein>
    <submittedName>
        <fullName evidence="9">Type IV secretory system conjugative DNA transfer family protein</fullName>
    </submittedName>
</protein>
<evidence type="ECO:0000313" key="9">
    <source>
        <dbReference type="EMBL" id="MBM1715795.1"/>
    </source>
</evidence>
<dbReference type="RefSeq" id="WP_203243518.1">
    <property type="nucleotide sequence ID" value="NZ_JAFBRH010000008.1"/>
</dbReference>
<dbReference type="InterPro" id="IPR051539">
    <property type="entry name" value="T4SS-coupling_protein"/>
</dbReference>
<evidence type="ECO:0000256" key="8">
    <source>
        <dbReference type="SAM" id="Phobius"/>
    </source>
</evidence>
<gene>
    <name evidence="9" type="ORF">JQV55_19655</name>
</gene>
<evidence type="ECO:0000256" key="2">
    <source>
        <dbReference type="ARBA" id="ARBA00008806"/>
    </source>
</evidence>
<evidence type="ECO:0000313" key="10">
    <source>
        <dbReference type="Proteomes" id="UP000732193"/>
    </source>
</evidence>
<dbReference type="InterPro" id="IPR027417">
    <property type="entry name" value="P-loop_NTPase"/>
</dbReference>
<comment type="similarity">
    <text evidence="2">Belongs to the VirD4/TraG family.</text>
</comment>
<keyword evidence="10" id="KW-1185">Reference proteome</keyword>
<accession>A0AAE2W1G9</accession>
<dbReference type="Pfam" id="PF02534">
    <property type="entry name" value="T4SS-DNA_transf"/>
    <property type="match status" value="1"/>
</dbReference>
<reference evidence="9 10" key="1">
    <citation type="submission" date="2021-01" db="EMBL/GenBank/DDBJ databases">
        <title>Diatom-associated Roseobacters Show Island Model of Population Structure.</title>
        <authorList>
            <person name="Qu L."/>
            <person name="Feng X."/>
            <person name="Chen Y."/>
            <person name="Li L."/>
            <person name="Wang X."/>
            <person name="Hu Z."/>
            <person name="Wang H."/>
            <person name="Luo H."/>
        </authorList>
    </citation>
    <scope>NUCLEOTIDE SEQUENCE [LARGE SCALE GENOMIC DNA]</scope>
    <source>
        <strain evidence="9 10">TR60-84</strain>
    </source>
</reference>
<dbReference type="InterPro" id="IPR003688">
    <property type="entry name" value="TraG/VirD4"/>
</dbReference>
<keyword evidence="3" id="KW-1003">Cell membrane</keyword>
<keyword evidence="5 8" id="KW-1133">Transmembrane helix</keyword>
<dbReference type="EMBL" id="JAFBRM010000009">
    <property type="protein sequence ID" value="MBM1715795.1"/>
    <property type="molecule type" value="Genomic_DNA"/>
</dbReference>
<evidence type="ECO:0000256" key="6">
    <source>
        <dbReference type="ARBA" id="ARBA00023136"/>
    </source>
</evidence>
<comment type="caution">
    <text evidence="9">The sequence shown here is derived from an EMBL/GenBank/DDBJ whole genome shotgun (WGS) entry which is preliminary data.</text>
</comment>
<dbReference type="PANTHER" id="PTHR37937">
    <property type="entry name" value="CONJUGATIVE TRANSFER: DNA TRANSPORT"/>
    <property type="match status" value="1"/>
</dbReference>
<dbReference type="PANTHER" id="PTHR37937:SF1">
    <property type="entry name" value="CONJUGATIVE TRANSFER: DNA TRANSPORT"/>
    <property type="match status" value="1"/>
</dbReference>
<feature type="transmembrane region" description="Helical" evidence="8">
    <location>
        <begin position="20"/>
        <end position="43"/>
    </location>
</feature>
<name>A0AAE2W1G9_9RHOB</name>
<evidence type="ECO:0000256" key="1">
    <source>
        <dbReference type="ARBA" id="ARBA00004651"/>
    </source>
</evidence>
<dbReference type="CDD" id="cd01127">
    <property type="entry name" value="TrwB_TraG_TraD_VirD4"/>
    <property type="match status" value="2"/>
</dbReference>
<keyword evidence="4 8" id="KW-0812">Transmembrane</keyword>
<evidence type="ECO:0000256" key="4">
    <source>
        <dbReference type="ARBA" id="ARBA00022692"/>
    </source>
</evidence>
<evidence type="ECO:0000256" key="5">
    <source>
        <dbReference type="ARBA" id="ARBA00022989"/>
    </source>
</evidence>
<evidence type="ECO:0000256" key="7">
    <source>
        <dbReference type="SAM" id="MobiDB-lite"/>
    </source>
</evidence>
<dbReference type="AlphaFoldDB" id="A0AAE2W1G9"/>
<evidence type="ECO:0000256" key="3">
    <source>
        <dbReference type="ARBA" id="ARBA00022475"/>
    </source>
</evidence>
<dbReference type="Gene3D" id="3.40.50.300">
    <property type="entry name" value="P-loop containing nucleotide triphosphate hydrolases"/>
    <property type="match status" value="1"/>
</dbReference>